<dbReference type="Proteomes" id="UP000051412">
    <property type="component" value="Unassembled WGS sequence"/>
</dbReference>
<keyword evidence="4" id="KW-1185">Reference proteome</keyword>
<dbReference type="AlphaFoldDB" id="A0A0R1XBU5"/>
<evidence type="ECO:0008006" key="5">
    <source>
        <dbReference type="Google" id="ProtNLM"/>
    </source>
</evidence>
<dbReference type="Pfam" id="PF13309">
    <property type="entry name" value="HTH_22"/>
    <property type="match status" value="1"/>
</dbReference>
<evidence type="ECO:0000259" key="2">
    <source>
        <dbReference type="Pfam" id="PF13309"/>
    </source>
</evidence>
<sequence length="247" mass="28016">MSSEAVRKHIKRFIPLVDFFAEVLGPNSEVVLNDVTDLDHSVVYIKNPTITNRKVGDPASNFVLKIMKDGIDADTNFIANYSGKSKSAPDLRSSTYFIRYQNKIVGMLCINTNHAPLEALVKQMDTFKKLFEVQTTPISEISTTNKENKTVTRPNKNIKVITENFNSSVSSIAKSAVEKKERELNVSVDFFQQDQKIAVIKELYEDGYFLLKDSIRVIASALKCSSPTIYRYLNKVKNMNQQQNTFK</sequence>
<proteinExistence type="predicted"/>
<reference evidence="3 4" key="1">
    <citation type="journal article" date="2015" name="Genome Announc.">
        <title>Expanding the biotechnology potential of lactobacilli through comparative genomics of 213 strains and associated genera.</title>
        <authorList>
            <person name="Sun Z."/>
            <person name="Harris H.M."/>
            <person name="McCann A."/>
            <person name="Guo C."/>
            <person name="Argimon S."/>
            <person name="Zhang W."/>
            <person name="Yang X."/>
            <person name="Jeffery I.B."/>
            <person name="Cooney J.C."/>
            <person name="Kagawa T.F."/>
            <person name="Liu W."/>
            <person name="Song Y."/>
            <person name="Salvetti E."/>
            <person name="Wrobel A."/>
            <person name="Rasinkangas P."/>
            <person name="Parkhill J."/>
            <person name="Rea M.C."/>
            <person name="O'Sullivan O."/>
            <person name="Ritari J."/>
            <person name="Douillard F.P."/>
            <person name="Paul Ross R."/>
            <person name="Yang R."/>
            <person name="Briner A.E."/>
            <person name="Felis G.E."/>
            <person name="de Vos W.M."/>
            <person name="Barrangou R."/>
            <person name="Klaenhammer T.R."/>
            <person name="Caufield P.W."/>
            <person name="Cui Y."/>
            <person name="Zhang H."/>
            <person name="O'Toole P.W."/>
        </authorList>
    </citation>
    <scope>NUCLEOTIDE SEQUENCE [LARGE SCALE GENOMIC DNA]</scope>
    <source>
        <strain evidence="3 4">DSM 6035</strain>
    </source>
</reference>
<dbReference type="PANTHER" id="PTHR35568:SF1">
    <property type="entry name" value="TRANSCRIPTIONAL REGULATOR DAUR"/>
    <property type="match status" value="1"/>
</dbReference>
<comment type="caution">
    <text evidence="3">The sequence shown here is derived from an EMBL/GenBank/DDBJ whole genome shotgun (WGS) entry which is preliminary data.</text>
</comment>
<protein>
    <recommendedName>
        <fullName evidence="5">YheO-like protein</fullName>
    </recommendedName>
</protein>
<dbReference type="OrthoDB" id="9796595at2"/>
<evidence type="ECO:0000259" key="1">
    <source>
        <dbReference type="Pfam" id="PF08348"/>
    </source>
</evidence>
<evidence type="ECO:0000313" key="4">
    <source>
        <dbReference type="Proteomes" id="UP000051412"/>
    </source>
</evidence>
<dbReference type="PATRIC" id="fig|1423782.4.peg.1288"/>
<gene>
    <name evidence="3" type="ORF">FD32_GL001235</name>
</gene>
<dbReference type="InterPro" id="IPR039445">
    <property type="entry name" value="DauR-like_HTH"/>
</dbReference>
<dbReference type="InterPro" id="IPR039446">
    <property type="entry name" value="DauR-like"/>
</dbReference>
<dbReference type="STRING" id="1423782.FD32_GL001235"/>
<feature type="domain" description="YheO-like" evidence="1">
    <location>
        <begin position="11"/>
        <end position="120"/>
    </location>
</feature>
<accession>A0A0R1XBU5</accession>
<name>A0A0R1XBU5_9LACO</name>
<organism evidence="3 4">
    <name type="scientific">Limosilactobacillus panis DSM 6035</name>
    <dbReference type="NCBI Taxonomy" id="1423782"/>
    <lineage>
        <taxon>Bacteria</taxon>
        <taxon>Bacillati</taxon>
        <taxon>Bacillota</taxon>
        <taxon>Bacilli</taxon>
        <taxon>Lactobacillales</taxon>
        <taxon>Lactobacillaceae</taxon>
        <taxon>Limosilactobacillus</taxon>
    </lineage>
</organism>
<dbReference type="PANTHER" id="PTHR35568">
    <property type="entry name" value="TRANSCRIPTIONAL REGULATOR DAUR"/>
    <property type="match status" value="1"/>
</dbReference>
<dbReference type="RefSeq" id="WP_047768854.1">
    <property type="nucleotide sequence ID" value="NZ_AZGM01000143.1"/>
</dbReference>
<dbReference type="Pfam" id="PF08348">
    <property type="entry name" value="PAS_6"/>
    <property type="match status" value="1"/>
</dbReference>
<evidence type="ECO:0000313" key="3">
    <source>
        <dbReference type="EMBL" id="KRM24822.1"/>
    </source>
</evidence>
<feature type="domain" description="Transcriptional regulator DauR-like HTH" evidence="2">
    <location>
        <begin position="175"/>
        <end position="234"/>
    </location>
</feature>
<dbReference type="InterPro" id="IPR013559">
    <property type="entry name" value="YheO"/>
</dbReference>
<dbReference type="EMBL" id="AZGM01000143">
    <property type="protein sequence ID" value="KRM24822.1"/>
    <property type="molecule type" value="Genomic_DNA"/>
</dbReference>